<sequence>MQALEGVGKWALFEAERQINQNALGHPFMPTPAELRREIDRVMEPLRERERRAAEEERRYRWEEDGKPRALPAPKGDPEAVANWRARRDAEKEEAAVKAASAHFDRALFADKEERMNRTAAESVSDFISRQDRRHSDALRRSLKAKAAVTPETEEEKR</sequence>
<name>A0ABX4JYZ6_9HYPH</name>
<evidence type="ECO:0000313" key="2">
    <source>
        <dbReference type="EMBL" id="PDT24802.1"/>
    </source>
</evidence>
<feature type="region of interest" description="Disordered" evidence="1">
    <location>
        <begin position="116"/>
        <end position="158"/>
    </location>
</feature>
<accession>A0ABX4JYZ6</accession>
<dbReference type="Proteomes" id="UP000219914">
    <property type="component" value="Unassembled WGS sequence"/>
</dbReference>
<gene>
    <name evidence="2" type="ORF">CO674_05550</name>
</gene>
<evidence type="ECO:0000313" key="3">
    <source>
        <dbReference type="Proteomes" id="UP000219914"/>
    </source>
</evidence>
<organism evidence="2 3">
    <name type="scientific">Rhizobium hidalgonense</name>
    <dbReference type="NCBI Taxonomy" id="1538159"/>
    <lineage>
        <taxon>Bacteria</taxon>
        <taxon>Pseudomonadati</taxon>
        <taxon>Pseudomonadota</taxon>
        <taxon>Alphaproteobacteria</taxon>
        <taxon>Hyphomicrobiales</taxon>
        <taxon>Rhizobiaceae</taxon>
        <taxon>Rhizobium/Agrobacterium group</taxon>
        <taxon>Rhizobium</taxon>
    </lineage>
</organism>
<reference evidence="2 3" key="1">
    <citation type="submission" date="2017-09" db="EMBL/GenBank/DDBJ databases">
        <title>Comparative genomics of rhizobia isolated from Phaseolus vulgaris in China.</title>
        <authorList>
            <person name="Tong W."/>
        </authorList>
    </citation>
    <scope>NUCLEOTIDE SEQUENCE [LARGE SCALE GENOMIC DNA]</scope>
    <source>
        <strain evidence="2 3">FH14</strain>
    </source>
</reference>
<comment type="caution">
    <text evidence="2">The sequence shown here is derived from an EMBL/GenBank/DDBJ whole genome shotgun (WGS) entry which is preliminary data.</text>
</comment>
<dbReference type="EMBL" id="NWSY01000003">
    <property type="protein sequence ID" value="PDT24802.1"/>
    <property type="molecule type" value="Genomic_DNA"/>
</dbReference>
<keyword evidence="3" id="KW-1185">Reference proteome</keyword>
<feature type="compositionally biased region" description="Basic and acidic residues" evidence="1">
    <location>
        <begin position="129"/>
        <end position="140"/>
    </location>
</feature>
<protein>
    <submittedName>
        <fullName evidence="2">Uncharacterized protein</fullName>
    </submittedName>
</protein>
<evidence type="ECO:0000256" key="1">
    <source>
        <dbReference type="SAM" id="MobiDB-lite"/>
    </source>
</evidence>
<proteinExistence type="predicted"/>
<feature type="region of interest" description="Disordered" evidence="1">
    <location>
        <begin position="49"/>
        <end position="87"/>
    </location>
</feature>
<feature type="compositionally biased region" description="Basic and acidic residues" evidence="1">
    <location>
        <begin position="49"/>
        <end position="68"/>
    </location>
</feature>